<dbReference type="Proteomes" id="UP000822688">
    <property type="component" value="Chromosome 3"/>
</dbReference>
<keyword evidence="4" id="KW-1185">Reference proteome</keyword>
<dbReference type="AlphaFoldDB" id="A0A8T0ID74"/>
<name>A0A8T0ID74_CERPU</name>
<comment type="caution">
    <text evidence="3">The sequence shown here is derived from an EMBL/GenBank/DDBJ whole genome shotgun (WGS) entry which is preliminary data.</text>
</comment>
<feature type="coiled-coil region" evidence="1">
    <location>
        <begin position="175"/>
        <end position="209"/>
    </location>
</feature>
<evidence type="ECO:0000256" key="2">
    <source>
        <dbReference type="SAM" id="MobiDB-lite"/>
    </source>
</evidence>
<dbReference type="EMBL" id="CM026423">
    <property type="protein sequence ID" value="KAG0581690.1"/>
    <property type="molecule type" value="Genomic_DNA"/>
</dbReference>
<protein>
    <submittedName>
        <fullName evidence="3">Uncharacterized protein</fullName>
    </submittedName>
</protein>
<sequence>MLSISSFVVADDSDSPHMVEAQALGLTLDPTDFSVDAYFVDKERFPEYGRAVRKGKGRAAEEGDDVDLEEDAATEEQTPSSSAADISNESDAPPSDPVSQTASESGVGRRLEFPDVDITRTDDERPGSAPELGSGSGRKTAAARSTGKPAQKKKRVNPPARQASPLGRAAPDPDIQAILAELQATKDRNQALQDRMAQQEKDIEKTVQAALQNVLQGMGSATLFPNAGPVLPNVQPIGSALPTSRVLEILGSPTGGAKLPESDPSPASVPEPSHHSTDQVMRDRSPSPPRSPSHNQTQGDAPETSSEVIPIDQPQNSLGSMGPVEDRDVVEGQAEDAQVREASGCDVSSSEELSPVPTRPQSGWLNVVLDLNGILCSSTPNWPGKSFSWAPSLFVSGPIALNSFVGCQHSQP</sequence>
<accession>A0A8T0ID74</accession>
<feature type="compositionally biased region" description="Basic and acidic residues" evidence="2">
    <location>
        <begin position="107"/>
        <end position="126"/>
    </location>
</feature>
<feature type="compositionally biased region" description="Basic and acidic residues" evidence="2">
    <location>
        <begin position="272"/>
        <end position="285"/>
    </location>
</feature>
<reference evidence="3" key="1">
    <citation type="submission" date="2020-06" db="EMBL/GenBank/DDBJ databases">
        <title>WGS assembly of Ceratodon purpureus strain R40.</title>
        <authorList>
            <person name="Carey S.B."/>
            <person name="Jenkins J."/>
            <person name="Shu S."/>
            <person name="Lovell J.T."/>
            <person name="Sreedasyam A."/>
            <person name="Maumus F."/>
            <person name="Tiley G.P."/>
            <person name="Fernandez-Pozo N."/>
            <person name="Barry K."/>
            <person name="Chen C."/>
            <person name="Wang M."/>
            <person name="Lipzen A."/>
            <person name="Daum C."/>
            <person name="Saski C.A."/>
            <person name="Payton A.C."/>
            <person name="Mcbreen J.C."/>
            <person name="Conrad R.E."/>
            <person name="Kollar L.M."/>
            <person name="Olsson S."/>
            <person name="Huttunen S."/>
            <person name="Landis J.B."/>
            <person name="Wickett N.J."/>
            <person name="Johnson M.G."/>
            <person name="Rensing S.A."/>
            <person name="Grimwood J."/>
            <person name="Schmutz J."/>
            <person name="Mcdaniel S.F."/>
        </authorList>
    </citation>
    <scope>NUCLEOTIDE SEQUENCE</scope>
    <source>
        <strain evidence="3">R40</strain>
    </source>
</reference>
<evidence type="ECO:0000313" key="4">
    <source>
        <dbReference type="Proteomes" id="UP000822688"/>
    </source>
</evidence>
<gene>
    <name evidence="3" type="ORF">KC19_3G000500</name>
</gene>
<proteinExistence type="predicted"/>
<feature type="region of interest" description="Disordered" evidence="2">
    <location>
        <begin position="49"/>
        <end position="175"/>
    </location>
</feature>
<organism evidence="3 4">
    <name type="scientific">Ceratodon purpureus</name>
    <name type="common">Fire moss</name>
    <name type="synonym">Dicranum purpureum</name>
    <dbReference type="NCBI Taxonomy" id="3225"/>
    <lineage>
        <taxon>Eukaryota</taxon>
        <taxon>Viridiplantae</taxon>
        <taxon>Streptophyta</taxon>
        <taxon>Embryophyta</taxon>
        <taxon>Bryophyta</taxon>
        <taxon>Bryophytina</taxon>
        <taxon>Bryopsida</taxon>
        <taxon>Dicranidae</taxon>
        <taxon>Pseudoditrichales</taxon>
        <taxon>Ditrichaceae</taxon>
        <taxon>Ceratodon</taxon>
    </lineage>
</organism>
<feature type="region of interest" description="Disordered" evidence="2">
    <location>
        <begin position="248"/>
        <end position="358"/>
    </location>
</feature>
<feature type="compositionally biased region" description="Acidic residues" evidence="2">
    <location>
        <begin position="62"/>
        <end position="74"/>
    </location>
</feature>
<feature type="compositionally biased region" description="Polar residues" evidence="2">
    <location>
        <begin position="294"/>
        <end position="319"/>
    </location>
</feature>
<evidence type="ECO:0000256" key="1">
    <source>
        <dbReference type="SAM" id="Coils"/>
    </source>
</evidence>
<evidence type="ECO:0000313" key="3">
    <source>
        <dbReference type="EMBL" id="KAG0581690.1"/>
    </source>
</evidence>
<keyword evidence="1" id="KW-0175">Coiled coil</keyword>
<feature type="compositionally biased region" description="Polar residues" evidence="2">
    <location>
        <begin position="75"/>
        <end position="90"/>
    </location>
</feature>